<dbReference type="Gene3D" id="3.30.70.270">
    <property type="match status" value="1"/>
</dbReference>
<dbReference type="InterPro" id="IPR050469">
    <property type="entry name" value="Diguanylate_Cyclase"/>
</dbReference>
<keyword evidence="1" id="KW-0812">Transmembrane</keyword>
<evidence type="ECO:0000313" key="3">
    <source>
        <dbReference type="EMBL" id="MFC6592290.1"/>
    </source>
</evidence>
<feature type="transmembrane region" description="Helical" evidence="1">
    <location>
        <begin position="71"/>
        <end position="89"/>
    </location>
</feature>
<dbReference type="SMART" id="SM00267">
    <property type="entry name" value="GGDEF"/>
    <property type="match status" value="1"/>
</dbReference>
<evidence type="ECO:0000313" key="4">
    <source>
        <dbReference type="Proteomes" id="UP001596297"/>
    </source>
</evidence>
<dbReference type="PANTHER" id="PTHR45138:SF24">
    <property type="entry name" value="DIGUANYLATE CYCLASE DGCC-RELATED"/>
    <property type="match status" value="1"/>
</dbReference>
<dbReference type="InterPro" id="IPR029787">
    <property type="entry name" value="Nucleotide_cyclase"/>
</dbReference>
<sequence length="338" mass="36951">MPNRHHDSERITGLFFRVLLPVVGAVLLIPALYTNSAVAIPIWLTSGLLMLTALLSYLLPQEAQPRLRLGFAIALTLLGALLATAGPQMGVRGSMLHFSILLLFVPMAVMVWNLLFVDRARTGLILGLLLTLVTSVMILRWQNLNLGEDRLRVVGLYFLACLVASYVGWHASGLQRRLLDGEVDARHDPLTGLPNRRAFNEAARRGGHGSIAVLDIDHFKRINDSYGHEAGDRVLRAVADVLQDTLPAGQGGALFRWGGEEFAVLLPGQPLEAARELIEEVRREMSARSFVGREHITLSAGLSTYPPGGVIEAFGRADAALRRAKELGRNRVELAEPA</sequence>
<dbReference type="Proteomes" id="UP001596297">
    <property type="component" value="Unassembled WGS sequence"/>
</dbReference>
<keyword evidence="3" id="KW-0808">Transferase</keyword>
<dbReference type="SUPFAM" id="SSF55073">
    <property type="entry name" value="Nucleotide cyclase"/>
    <property type="match status" value="1"/>
</dbReference>
<evidence type="ECO:0000256" key="1">
    <source>
        <dbReference type="SAM" id="Phobius"/>
    </source>
</evidence>
<dbReference type="RefSeq" id="WP_380083308.1">
    <property type="nucleotide sequence ID" value="NZ_JBHSWD010000001.1"/>
</dbReference>
<dbReference type="NCBIfam" id="TIGR00254">
    <property type="entry name" value="GGDEF"/>
    <property type="match status" value="1"/>
</dbReference>
<keyword evidence="3" id="KW-0548">Nucleotidyltransferase</keyword>
<dbReference type="PROSITE" id="PS50887">
    <property type="entry name" value="GGDEF"/>
    <property type="match status" value="1"/>
</dbReference>
<proteinExistence type="predicted"/>
<comment type="caution">
    <text evidence="3">The sequence shown here is derived from an EMBL/GenBank/DDBJ whole genome shotgun (WGS) entry which is preliminary data.</text>
</comment>
<keyword evidence="1" id="KW-1133">Transmembrane helix</keyword>
<protein>
    <submittedName>
        <fullName evidence="3">Diguanylate cyclase domain-containing protein</fullName>
        <ecNumber evidence="3">2.7.7.65</ecNumber>
    </submittedName>
</protein>
<accession>A0ABW1YD79</accession>
<dbReference type="PANTHER" id="PTHR45138">
    <property type="entry name" value="REGULATORY COMPONENTS OF SENSORY TRANSDUCTION SYSTEM"/>
    <property type="match status" value="1"/>
</dbReference>
<keyword evidence="4" id="KW-1185">Reference proteome</keyword>
<dbReference type="EC" id="2.7.7.65" evidence="3"/>
<dbReference type="InterPro" id="IPR043128">
    <property type="entry name" value="Rev_trsase/Diguanyl_cyclase"/>
</dbReference>
<feature type="transmembrane region" description="Helical" evidence="1">
    <location>
        <begin position="12"/>
        <end position="33"/>
    </location>
</feature>
<reference evidence="4" key="1">
    <citation type="journal article" date="2019" name="Int. J. Syst. Evol. Microbiol.">
        <title>The Global Catalogue of Microorganisms (GCM) 10K type strain sequencing project: providing services to taxonomists for standard genome sequencing and annotation.</title>
        <authorList>
            <consortium name="The Broad Institute Genomics Platform"/>
            <consortium name="The Broad Institute Genome Sequencing Center for Infectious Disease"/>
            <person name="Wu L."/>
            <person name="Ma J."/>
        </authorList>
    </citation>
    <scope>NUCLEOTIDE SEQUENCE [LARGE SCALE GENOMIC DNA]</scope>
    <source>
        <strain evidence="4">CGMCC 1.15772</strain>
    </source>
</reference>
<feature type="transmembrane region" description="Helical" evidence="1">
    <location>
        <begin position="153"/>
        <end position="169"/>
    </location>
</feature>
<keyword evidence="1" id="KW-0472">Membrane</keyword>
<feature type="domain" description="GGDEF" evidence="2">
    <location>
        <begin position="207"/>
        <end position="337"/>
    </location>
</feature>
<feature type="transmembrane region" description="Helical" evidence="1">
    <location>
        <begin position="123"/>
        <end position="141"/>
    </location>
</feature>
<dbReference type="InterPro" id="IPR000160">
    <property type="entry name" value="GGDEF_dom"/>
</dbReference>
<dbReference type="CDD" id="cd01949">
    <property type="entry name" value="GGDEF"/>
    <property type="match status" value="1"/>
</dbReference>
<evidence type="ECO:0000259" key="2">
    <source>
        <dbReference type="PROSITE" id="PS50887"/>
    </source>
</evidence>
<organism evidence="3 4">
    <name type="scientific">Deinococcus lacus</name>
    <dbReference type="NCBI Taxonomy" id="392561"/>
    <lineage>
        <taxon>Bacteria</taxon>
        <taxon>Thermotogati</taxon>
        <taxon>Deinococcota</taxon>
        <taxon>Deinococci</taxon>
        <taxon>Deinococcales</taxon>
        <taxon>Deinococcaceae</taxon>
        <taxon>Deinococcus</taxon>
    </lineage>
</organism>
<dbReference type="GO" id="GO:0052621">
    <property type="term" value="F:diguanylate cyclase activity"/>
    <property type="evidence" value="ECO:0007669"/>
    <property type="project" value="UniProtKB-EC"/>
</dbReference>
<dbReference type="Pfam" id="PF00990">
    <property type="entry name" value="GGDEF"/>
    <property type="match status" value="1"/>
</dbReference>
<feature type="transmembrane region" description="Helical" evidence="1">
    <location>
        <begin position="95"/>
        <end position="116"/>
    </location>
</feature>
<dbReference type="EMBL" id="JBHSWD010000001">
    <property type="protein sequence ID" value="MFC6592290.1"/>
    <property type="molecule type" value="Genomic_DNA"/>
</dbReference>
<gene>
    <name evidence="3" type="ORF">ACFP81_09970</name>
</gene>
<feature type="transmembrane region" description="Helical" evidence="1">
    <location>
        <begin position="39"/>
        <end position="59"/>
    </location>
</feature>
<name>A0ABW1YD79_9DEIO</name>